<proteinExistence type="predicted"/>
<evidence type="ECO:0000259" key="2">
    <source>
        <dbReference type="Pfam" id="PF00419"/>
    </source>
</evidence>
<reference evidence="3 4" key="1">
    <citation type="submission" date="2016-04" db="EMBL/GenBank/DDBJ databases">
        <title>ATOL: Assembling a taxonomically balanced genome-scale reconstruction of the evolutionary history of the Enterobacteriaceae.</title>
        <authorList>
            <person name="Plunkett G.III."/>
            <person name="Neeno-Eckwall E.C."/>
            <person name="Glasner J.D."/>
            <person name="Perna N.T."/>
        </authorList>
    </citation>
    <scope>NUCLEOTIDE SEQUENCE [LARGE SCALE GENOMIC DNA]</scope>
    <source>
        <strain evidence="3 4">ATCC 51604</strain>
    </source>
</reference>
<feature type="chain" id="PRO_5008593687" evidence="1">
    <location>
        <begin position="24"/>
        <end position="173"/>
    </location>
</feature>
<dbReference type="Proteomes" id="UP000078504">
    <property type="component" value="Unassembled WGS sequence"/>
</dbReference>
<comment type="caution">
    <text evidence="3">The sequence shown here is derived from an EMBL/GenBank/DDBJ whole genome shotgun (WGS) entry which is preliminary data.</text>
</comment>
<dbReference type="InterPro" id="IPR036937">
    <property type="entry name" value="Adhesion_dom_fimbrial_sf"/>
</dbReference>
<accession>A0A1B7I683</accession>
<dbReference type="PATRIC" id="fig|1354253.4.peg.243"/>
<dbReference type="AlphaFoldDB" id="A0A1B7I683"/>
<evidence type="ECO:0000256" key="1">
    <source>
        <dbReference type="SAM" id="SignalP"/>
    </source>
</evidence>
<evidence type="ECO:0000313" key="3">
    <source>
        <dbReference type="EMBL" id="OAT23947.1"/>
    </source>
</evidence>
<dbReference type="PANTHER" id="PTHR33420">
    <property type="entry name" value="FIMBRIAL SUBUNIT ELFA-RELATED"/>
    <property type="match status" value="1"/>
</dbReference>
<gene>
    <name evidence="3" type="ORF">M977_00237</name>
</gene>
<dbReference type="InterPro" id="IPR008966">
    <property type="entry name" value="Adhesion_dom_sf"/>
</dbReference>
<name>A0A1B7I683_9ENTR</name>
<dbReference type="InterPro" id="IPR050263">
    <property type="entry name" value="Bact_Fimbrial_Adh_Pro"/>
</dbReference>
<dbReference type="InterPro" id="IPR000259">
    <property type="entry name" value="Adhesion_dom_fimbrial"/>
</dbReference>
<keyword evidence="1" id="KW-0732">Signal</keyword>
<dbReference type="RefSeq" id="WP_064511717.1">
    <property type="nucleotide sequence ID" value="NZ_LXEP01000003.1"/>
</dbReference>
<dbReference type="EMBL" id="LXEP01000003">
    <property type="protein sequence ID" value="OAT23947.1"/>
    <property type="molecule type" value="Genomic_DNA"/>
</dbReference>
<feature type="signal peptide" evidence="1">
    <location>
        <begin position="1"/>
        <end position="23"/>
    </location>
</feature>
<dbReference type="GO" id="GO:0009289">
    <property type="term" value="C:pilus"/>
    <property type="evidence" value="ECO:0007669"/>
    <property type="project" value="InterPro"/>
</dbReference>
<dbReference type="Pfam" id="PF00419">
    <property type="entry name" value="Fimbrial"/>
    <property type="match status" value="1"/>
</dbReference>
<sequence length="173" mass="18071">MNKTITALIFSGAALCYAGIASAADRVNINVTGRVVATPCVVDTDTVSKQVDLGQAIANNLNQPGGNPIWKDFQLLLTQCPAAIQSATATFTGAVHNTDPTAFKNLGTAVNSALQMTNTDHSVIYGKNSQMTVAVDNSTRQAIFPLSARIFSPAEKATGGTFSAAVSIVFTYQ</sequence>
<dbReference type="PANTHER" id="PTHR33420:SF27">
    <property type="entry name" value="PROTEIN FIMG"/>
    <property type="match status" value="1"/>
</dbReference>
<organism evidence="3 4">
    <name type="scientific">Buttiauxella gaviniae ATCC 51604</name>
    <dbReference type="NCBI Taxonomy" id="1354253"/>
    <lineage>
        <taxon>Bacteria</taxon>
        <taxon>Pseudomonadati</taxon>
        <taxon>Pseudomonadota</taxon>
        <taxon>Gammaproteobacteria</taxon>
        <taxon>Enterobacterales</taxon>
        <taxon>Enterobacteriaceae</taxon>
        <taxon>Buttiauxella</taxon>
    </lineage>
</organism>
<dbReference type="Gene3D" id="2.60.40.1090">
    <property type="entry name" value="Fimbrial-type adhesion domain"/>
    <property type="match status" value="1"/>
</dbReference>
<dbReference type="GO" id="GO:0043709">
    <property type="term" value="P:cell adhesion involved in single-species biofilm formation"/>
    <property type="evidence" value="ECO:0007669"/>
    <property type="project" value="TreeGrafter"/>
</dbReference>
<protein>
    <submittedName>
        <fullName evidence="3">FimG family fimbrial adaptor subunit</fullName>
    </submittedName>
</protein>
<dbReference type="SUPFAM" id="SSF49401">
    <property type="entry name" value="Bacterial adhesins"/>
    <property type="match status" value="1"/>
</dbReference>
<evidence type="ECO:0000313" key="4">
    <source>
        <dbReference type="Proteomes" id="UP000078504"/>
    </source>
</evidence>
<feature type="domain" description="Fimbrial-type adhesion" evidence="2">
    <location>
        <begin position="29"/>
        <end position="173"/>
    </location>
</feature>